<name>A0A7X5X0M3_STRMQ</name>
<accession>A0A7X5X0M3</accession>
<dbReference type="Gene3D" id="3.20.20.80">
    <property type="entry name" value="Glycosidases"/>
    <property type="match status" value="1"/>
</dbReference>
<feature type="region of interest" description="Disordered" evidence="1">
    <location>
        <begin position="29"/>
        <end position="79"/>
    </location>
</feature>
<dbReference type="PANTHER" id="PTHR12631:SF10">
    <property type="entry name" value="BETA-XYLOSIDASE-LIKE PROTEIN-RELATED"/>
    <property type="match status" value="1"/>
</dbReference>
<evidence type="ECO:0000313" key="2">
    <source>
        <dbReference type="EMBL" id="NIY64453.1"/>
    </source>
</evidence>
<dbReference type="AlphaFoldDB" id="A0A7X5X0M3"/>
<gene>
    <name evidence="2" type="ORF">SMALB_2419</name>
</gene>
<dbReference type="SUPFAM" id="SSF51445">
    <property type="entry name" value="(Trans)glycosidases"/>
    <property type="match status" value="1"/>
</dbReference>
<reference evidence="2 3" key="1">
    <citation type="submission" date="2020-02" db="EMBL/GenBank/DDBJ databases">
        <title>Streptomyces malaysiensis DSM14702 (JHCC583434, PFL_A843) Genome sequencing and assembly.</title>
        <authorList>
            <person name="Samborskyy M."/>
        </authorList>
    </citation>
    <scope>NUCLEOTIDE SEQUENCE [LARGE SCALE GENOMIC DNA]</scope>
    <source>
        <strain evidence="2 3">DSM 14702</strain>
    </source>
</reference>
<dbReference type="PANTHER" id="PTHR12631">
    <property type="entry name" value="ALPHA-L-IDURONIDASE"/>
    <property type="match status" value="1"/>
</dbReference>
<dbReference type="InterPro" id="IPR017853">
    <property type="entry name" value="GH"/>
</dbReference>
<dbReference type="EMBL" id="JAALLH010000001">
    <property type="protein sequence ID" value="NIY64453.1"/>
    <property type="molecule type" value="Genomic_DNA"/>
</dbReference>
<feature type="compositionally biased region" description="Gly residues" evidence="1">
    <location>
        <begin position="33"/>
        <end position="47"/>
    </location>
</feature>
<dbReference type="Proteomes" id="UP000536624">
    <property type="component" value="Unassembled WGS sequence"/>
</dbReference>
<feature type="compositionally biased region" description="Polar residues" evidence="1">
    <location>
        <begin position="67"/>
        <end position="78"/>
    </location>
</feature>
<dbReference type="RefSeq" id="WP_167500977.1">
    <property type="nucleotide sequence ID" value="NZ_JAALLH010000001.1"/>
</dbReference>
<dbReference type="GO" id="GO:0004553">
    <property type="term" value="F:hydrolase activity, hydrolyzing O-glycosyl compounds"/>
    <property type="evidence" value="ECO:0007669"/>
    <property type="project" value="TreeGrafter"/>
</dbReference>
<protein>
    <submittedName>
        <fullName evidence="2">Xylan 1,4-beta-xylosidase</fullName>
    </submittedName>
</protein>
<proteinExistence type="predicted"/>
<sequence length="463" mass="50675">MARLWQKRRRRTGAPLGVGVAALALLATTCSGPSGGGEGRTGGGEGPRGSESARGKGGAGAPGWGFTHTQYSADQGTDSGRKAATALLSGHPMPQNQHIMGWGAGNPEPSPGHYDFSDLDRRVALMRKTGTAPVLTLCCAPDWMKGGEPGRTDWSRKSLETAPTPEHYKDFAALAGKIARRYPQVRHFIVWNEFKGFYDDDKKRWNYEGYTRLYNLVYRELKKQNAKNQVGGPYVVADSDAPGEADGPAAVSGPWGTLDQRSADAIAYWNEHKAGADFAVVDGSSYTREGDRLIPDAFGATRKFRDVTRWLRKTTGLPVWWAEWYVEPADGDDEREGWSEERRTAVQASAMIRLAQGGTAAAFYWNPETTDADCPGCLWRPTELDGGGRALPMMGLLGRFAREFPPGTAFRSVDIAADDRPNVQVLADDDAVLVVNTLDRPIKAKIDGRSFGMDGYEVRWLRR</sequence>
<comment type="caution">
    <text evidence="2">The sequence shown here is derived from an EMBL/GenBank/DDBJ whole genome shotgun (WGS) entry which is preliminary data.</text>
</comment>
<evidence type="ECO:0000256" key="1">
    <source>
        <dbReference type="SAM" id="MobiDB-lite"/>
    </source>
</evidence>
<dbReference type="InterPro" id="IPR051923">
    <property type="entry name" value="Glycosyl_Hydrolase_39"/>
</dbReference>
<evidence type="ECO:0000313" key="3">
    <source>
        <dbReference type="Proteomes" id="UP000536624"/>
    </source>
</evidence>
<organism evidence="2 3">
    <name type="scientific">Streptomyces malaysiensis</name>
    <dbReference type="NCBI Taxonomy" id="92644"/>
    <lineage>
        <taxon>Bacteria</taxon>
        <taxon>Bacillati</taxon>
        <taxon>Actinomycetota</taxon>
        <taxon>Actinomycetes</taxon>
        <taxon>Kitasatosporales</taxon>
        <taxon>Streptomycetaceae</taxon>
        <taxon>Streptomyces</taxon>
        <taxon>Streptomyces violaceusniger group</taxon>
    </lineage>
</organism>